<sequence length="91" mass="10306">MGSESADFRQTLASIVEQFGDDPHWENFMARALSYHADRRFDEAIGLYTKAIQCIQNDPNVASQESWREQVSKIERLQDKARSEEALGGTG</sequence>
<dbReference type="AlphaFoldDB" id="X0RMR7"/>
<evidence type="ECO:0000313" key="1">
    <source>
        <dbReference type="EMBL" id="GAF70088.1"/>
    </source>
</evidence>
<evidence type="ECO:0008006" key="2">
    <source>
        <dbReference type="Google" id="ProtNLM"/>
    </source>
</evidence>
<gene>
    <name evidence="1" type="ORF">S01H1_15038</name>
</gene>
<accession>X0RMR7</accession>
<proteinExistence type="predicted"/>
<dbReference type="EMBL" id="BARS01007845">
    <property type="protein sequence ID" value="GAF70088.1"/>
    <property type="molecule type" value="Genomic_DNA"/>
</dbReference>
<reference evidence="1" key="1">
    <citation type="journal article" date="2014" name="Front. Microbiol.">
        <title>High frequency of phylogenetically diverse reductive dehalogenase-homologous genes in deep subseafloor sedimentary metagenomes.</title>
        <authorList>
            <person name="Kawai M."/>
            <person name="Futagami T."/>
            <person name="Toyoda A."/>
            <person name="Takaki Y."/>
            <person name="Nishi S."/>
            <person name="Hori S."/>
            <person name="Arai W."/>
            <person name="Tsubouchi T."/>
            <person name="Morono Y."/>
            <person name="Uchiyama I."/>
            <person name="Ito T."/>
            <person name="Fujiyama A."/>
            <person name="Inagaki F."/>
            <person name="Takami H."/>
        </authorList>
    </citation>
    <scope>NUCLEOTIDE SEQUENCE</scope>
    <source>
        <strain evidence="1">Expedition CK06-06</strain>
    </source>
</reference>
<comment type="caution">
    <text evidence="1">The sequence shown here is derived from an EMBL/GenBank/DDBJ whole genome shotgun (WGS) entry which is preliminary data.</text>
</comment>
<protein>
    <recommendedName>
        <fullName evidence="2">Tetratricopeptide repeat protein</fullName>
    </recommendedName>
</protein>
<organism evidence="1">
    <name type="scientific">marine sediment metagenome</name>
    <dbReference type="NCBI Taxonomy" id="412755"/>
    <lineage>
        <taxon>unclassified sequences</taxon>
        <taxon>metagenomes</taxon>
        <taxon>ecological metagenomes</taxon>
    </lineage>
</organism>
<name>X0RMR7_9ZZZZ</name>